<dbReference type="PROSITE" id="PS01187">
    <property type="entry name" value="EGF_CA"/>
    <property type="match status" value="2"/>
</dbReference>
<dbReference type="PROSITE" id="PS01186">
    <property type="entry name" value="EGF_2"/>
    <property type="match status" value="1"/>
</dbReference>
<evidence type="ECO:0000259" key="8">
    <source>
        <dbReference type="PROSITE" id="PS50026"/>
    </source>
</evidence>
<dbReference type="PANTHER" id="PTHR24034">
    <property type="entry name" value="EGF-LIKE DOMAIN-CONTAINING PROTEIN"/>
    <property type="match status" value="1"/>
</dbReference>
<dbReference type="PROSITE" id="PS00010">
    <property type="entry name" value="ASX_HYDROXYL"/>
    <property type="match status" value="2"/>
</dbReference>
<keyword evidence="1 5" id="KW-0245">EGF-like domain</keyword>
<dbReference type="SUPFAM" id="SSF57184">
    <property type="entry name" value="Growth factor receptor domain"/>
    <property type="match status" value="1"/>
</dbReference>
<feature type="compositionally biased region" description="Low complexity" evidence="6">
    <location>
        <begin position="2334"/>
        <end position="2344"/>
    </location>
</feature>
<comment type="caution">
    <text evidence="10">The sequence shown here is derived from an EMBL/GenBank/DDBJ whole genome shotgun (WGS) entry which is preliminary data.</text>
</comment>
<dbReference type="Gene3D" id="2.90.20.10">
    <property type="entry name" value="Plasmodium vivax P25 domain"/>
    <property type="match status" value="1"/>
</dbReference>
<feature type="transmembrane region" description="Helical" evidence="7">
    <location>
        <begin position="2265"/>
        <end position="2293"/>
    </location>
</feature>
<gene>
    <name evidence="10" type="ORF">ZHD862_LOCUS7477</name>
</gene>
<dbReference type="PROSITE" id="PS50856">
    <property type="entry name" value="AMOP"/>
    <property type="match status" value="1"/>
</dbReference>
<keyword evidence="3" id="KW-0677">Repeat</keyword>
<feature type="compositionally biased region" description="Low complexity" evidence="6">
    <location>
        <begin position="2398"/>
        <end position="2421"/>
    </location>
</feature>
<dbReference type="Proteomes" id="UP000663864">
    <property type="component" value="Unassembled WGS sequence"/>
</dbReference>
<dbReference type="InterPro" id="IPR050751">
    <property type="entry name" value="ECM_structural_protein"/>
</dbReference>
<dbReference type="Pfam" id="PF07645">
    <property type="entry name" value="EGF_CA"/>
    <property type="match status" value="2"/>
</dbReference>
<protein>
    <submittedName>
        <fullName evidence="10">Uncharacterized protein</fullName>
    </submittedName>
</protein>
<keyword evidence="7" id="KW-0472">Membrane</keyword>
<dbReference type="SMART" id="SM00723">
    <property type="entry name" value="AMOP"/>
    <property type="match status" value="1"/>
</dbReference>
<comment type="caution">
    <text evidence="5">Lacks conserved residue(s) required for the propagation of feature annotation.</text>
</comment>
<dbReference type="InterPro" id="IPR009030">
    <property type="entry name" value="Growth_fac_rcpt_cys_sf"/>
</dbReference>
<dbReference type="GO" id="GO:0005509">
    <property type="term" value="F:calcium ion binding"/>
    <property type="evidence" value="ECO:0007669"/>
    <property type="project" value="InterPro"/>
</dbReference>
<evidence type="ECO:0000256" key="7">
    <source>
        <dbReference type="SAM" id="Phobius"/>
    </source>
</evidence>
<evidence type="ECO:0000313" key="11">
    <source>
        <dbReference type="Proteomes" id="UP000663864"/>
    </source>
</evidence>
<evidence type="ECO:0000256" key="3">
    <source>
        <dbReference type="ARBA" id="ARBA00022737"/>
    </source>
</evidence>
<feature type="domain" description="EGF-like" evidence="8">
    <location>
        <begin position="1775"/>
        <end position="1817"/>
    </location>
</feature>
<evidence type="ECO:0000256" key="6">
    <source>
        <dbReference type="SAM" id="MobiDB-lite"/>
    </source>
</evidence>
<reference evidence="10" key="1">
    <citation type="submission" date="2021-02" db="EMBL/GenBank/DDBJ databases">
        <authorList>
            <person name="Nowell W R."/>
        </authorList>
    </citation>
    <scope>NUCLEOTIDE SEQUENCE</scope>
</reference>
<keyword evidence="4" id="KW-1015">Disulfide bond</keyword>
<keyword evidence="7" id="KW-0812">Transmembrane</keyword>
<keyword evidence="7" id="KW-1133">Transmembrane helix</keyword>
<feature type="region of interest" description="Disordered" evidence="6">
    <location>
        <begin position="462"/>
        <end position="515"/>
    </location>
</feature>
<evidence type="ECO:0000313" key="10">
    <source>
        <dbReference type="EMBL" id="CAF0902860.1"/>
    </source>
</evidence>
<feature type="region of interest" description="Disordered" evidence="6">
    <location>
        <begin position="2397"/>
        <end position="2424"/>
    </location>
</feature>
<feature type="region of interest" description="Disordered" evidence="6">
    <location>
        <begin position="697"/>
        <end position="729"/>
    </location>
</feature>
<dbReference type="SMART" id="SM00179">
    <property type="entry name" value="EGF_CA"/>
    <property type="match status" value="4"/>
</dbReference>
<feature type="compositionally biased region" description="Low complexity" evidence="6">
    <location>
        <begin position="495"/>
        <end position="515"/>
    </location>
</feature>
<feature type="domain" description="AMOP" evidence="9">
    <location>
        <begin position="955"/>
        <end position="1106"/>
    </location>
</feature>
<evidence type="ECO:0000259" key="9">
    <source>
        <dbReference type="PROSITE" id="PS50856"/>
    </source>
</evidence>
<feature type="region of interest" description="Disordered" evidence="6">
    <location>
        <begin position="2332"/>
        <end position="2364"/>
    </location>
</feature>
<feature type="region of interest" description="Disordered" evidence="6">
    <location>
        <begin position="893"/>
        <end position="942"/>
    </location>
</feature>
<dbReference type="InterPro" id="IPR018097">
    <property type="entry name" value="EGF_Ca-bd_CS"/>
</dbReference>
<dbReference type="InterPro" id="IPR005533">
    <property type="entry name" value="AMOP_dom"/>
</dbReference>
<keyword evidence="2" id="KW-0732">Signal</keyword>
<name>A0A813ZNF0_9BILA</name>
<dbReference type="PROSITE" id="PS50026">
    <property type="entry name" value="EGF_3"/>
    <property type="match status" value="2"/>
</dbReference>
<dbReference type="InterPro" id="IPR000152">
    <property type="entry name" value="EGF-type_Asp/Asn_hydroxyl_site"/>
</dbReference>
<evidence type="ECO:0000256" key="2">
    <source>
        <dbReference type="ARBA" id="ARBA00022729"/>
    </source>
</evidence>
<feature type="domain" description="EGF-like" evidence="8">
    <location>
        <begin position="1650"/>
        <end position="1691"/>
    </location>
</feature>
<feature type="compositionally biased region" description="Low complexity" evidence="6">
    <location>
        <begin position="470"/>
        <end position="483"/>
    </location>
</feature>
<accession>A0A813ZNF0</accession>
<dbReference type="InterPro" id="IPR049883">
    <property type="entry name" value="NOTCH1_EGF-like"/>
</dbReference>
<dbReference type="InterPro" id="IPR001881">
    <property type="entry name" value="EGF-like_Ca-bd_dom"/>
</dbReference>
<dbReference type="PANTHER" id="PTHR24034:SF209">
    <property type="entry name" value="EGF-LIKE DOMAIN-CONTAINING PROTEIN"/>
    <property type="match status" value="1"/>
</dbReference>
<proteinExistence type="predicted"/>
<dbReference type="SMART" id="SM00181">
    <property type="entry name" value="EGF"/>
    <property type="match status" value="7"/>
</dbReference>
<evidence type="ECO:0000256" key="5">
    <source>
        <dbReference type="PROSITE-ProRule" id="PRU00076"/>
    </source>
</evidence>
<evidence type="ECO:0000256" key="4">
    <source>
        <dbReference type="ARBA" id="ARBA00023157"/>
    </source>
</evidence>
<evidence type="ECO:0000256" key="1">
    <source>
        <dbReference type="ARBA" id="ARBA00022536"/>
    </source>
</evidence>
<dbReference type="EMBL" id="CAJNOT010000228">
    <property type="protein sequence ID" value="CAF0902860.1"/>
    <property type="molecule type" value="Genomic_DNA"/>
</dbReference>
<organism evidence="10 11">
    <name type="scientific">Rotaria sordida</name>
    <dbReference type="NCBI Taxonomy" id="392033"/>
    <lineage>
        <taxon>Eukaryota</taxon>
        <taxon>Metazoa</taxon>
        <taxon>Spiralia</taxon>
        <taxon>Gnathifera</taxon>
        <taxon>Rotifera</taxon>
        <taxon>Eurotatoria</taxon>
        <taxon>Bdelloidea</taxon>
        <taxon>Philodinida</taxon>
        <taxon>Philodinidae</taxon>
        <taxon>Rotaria</taxon>
    </lineage>
</organism>
<sequence length="2480" mass="266560">MFWYNSLIGLKVSYLAIIITFISVFTCIKCTTTQTTKNSTWPKEKQTLLSEIHDYKSTDNIPDISPINEGFILISDNQKKKNQPTLPPTSARSIELKRISTPRNLLDVSSTTCKPELRTTFTSTSIITTTTLQKTPNQTVNLNNDPSQGRLGRRLLNDPSYDTEIDLPSTETVLDDDGDVQSFLKFDDVNLSKQLVGLEAMTDGSGYATTITAFYNSIATNYTSSITTTSEATVSALTSFTSITSSLSEGETTGTTTSTTATSETLVTSSTTTAAESTATTISTTIITESFGTDFSITAVELTGSTMSTFTIPDSLRTDSITTIVEQTETTASTMSTTEAVATGVTITTVEPTETATSRTTITVSLATGSTATVTELTETTTSTITISASVGTDFFTTTSEVTGTVTASATVAESLGTASTTTIVQSIETTTSSRTVITTATVIPTETTEFTTTTIQLFPNGTSSVIPDQTGSTTSTATAQSSIPDNTNTIPEVTGSTMSTTTTAEPFSTATTTNTTEATVTTISTTATTPSAGTGTTTITLEVTGTTISTITTQSAGGSTTTITQEATGITISTITTTPSVSTGTTTVTPEATGTTISTITTTPSGSTGTTTVTPEATGTTITTTPSVSTGTTTVTPEATGTTITTTPSVSTGTTTVTPEATGTTISTITTTPSVGTGTTTVTPEATGTTISTITTTPSVSTGTTTVTPEATGTTITTTPSVSTGTTTVTPEATGTTITTTPSVSTGTTTVTPEATGITISTITTTPSVSTGTTTVTPEATGITISTITTTPSVSTGTTTVTPEATGITISTITTTPSVSTGTTTATPEATGTTISTITTTPSVSTATTTVTPEATGTTISTITTTPSVSTGTTTVTPEATGITISTITTTPSIGTGTTTISPEATGGATSEATSTRSVGTDSVVTTSTSTTTSTTSTTTTSPIVTNKARTYFLSSKLLSTCEAWYWKKYTDILFKRTANLTTVKRNPCPCSYRQASLDFRFSESRSENRLERAYNISCFVPSSGFAQRTSSARSYQQTCCYDVNEGSIITSGPFAGSVLDTAALESLRYSGSRPQRIKERDDCCIARNGTLDWSRWCNLYYEIRPPSICDGYETPLKAWLGGDPHIETSSNSAYSCNVFGSFIYAETTSDANTTANNNTNTSSTFLKTLVSNELFSIIARTSKTPSRLRIDQFFNQYITYFSSFSMYLGSNRDVIIDVNINPSDSYQLNVNYLLKNENIRINPFNSSNDFVKYYYYPPSLNDASEFAFSIIRENQTITATNWNVYSSENRILPVQIQVPKLTISIWSGLAMQCYVITNNMACTLLLPQKYSGNVRGLAVGDNTSNPNQYCANYSLILNETEQQSLTSNSILEWFNRSASNTYQNYINNLACPMSRTSPTYKFCVQDTILSQSPLLGQITVKSSNDYQLANQFLSRNPPMVTLLSPASLNTPYTYLLTIRYNDTFQNQTNAAISVRIDRNSSITVQIRDGNMSIPIDCIKQNSFYSCPFAYTNENRNQLQLTIIAHDTLYNLITYQRIQLIVNECIYGQPIWNNPTILSSSVSVLFCICDEYSVGEYCDRSVNCADMTACLLNFLPNITCTTNITEISLNSTQTPYRCVHSITHISCSNDSACCRQGYQFHSDVQQCLFRPVCNDSICGANNTCQNSELKPNGYICMCNSDQIFNGTTCVQKKICDDASLYPNSILPCTGQFEEAIDSGNQCICQCRLDFTNSSNGCISTSTNITCNNTTNVCYNTLTPLNVFCQYRILTYNNSANTCQNTLCLNYCGNGSCSVRENGYTCSCPPGTYLDYTLNCAVCENGSAGPNCSLLCDCEFGECNINATSETNKCLCASGYRGSKCDQQINYCDPQNDSCNAVATNRVCKLKPTNRDSFEQMDAYDCICKNGYQRASENGSCQDIDECELASTKENICSEDTTSCHNLNGSYLCVCNEGYVKDDAGNTDACVDKNECTTNASVCRPYNNSYCVNLRPGYECRCLFGYAPDGDYNQIYVALQGNQTCQIYDQCAANRVDCGGGTCTNNTNLNGSLPTCYCSNSLTLIQLSIGKYDCICPSNTHYYNGGICTIRPDPGLGLGGESIFLVKVDCNNATAILNEIIRRFNETFKSPYNITIRNNTADCDESGQQELLFDIKTDDNITLQNDVFEILENITRDLNLVLYTTGICNNKTELVKNVTSCYLIDLCDLCGGDIKRGICLPESGLSRCICFSNDADPSRPYTGEFCYPVEPTSTSTSSPPLSSSSSSRWIPIVVGVLAGLAGLFCAVTCCLLALAAWRRRRRHPPDEDELRIRRIWHLPRAQVPATVTAENVETYLKSTSSSTNSTSSPPEDSTLDSDRSTYRTTYDYDPNGTVNSAFFKQLDQNMGAKLRATITRPDTNAILSSLPTSTTKSSSSSTNITSNSDDPIDELDAIIDDEDIAMTFHDPLDDLFQDNQMLEVINPNLKLPRPQIDSKPTGLFSLLN</sequence>
<feature type="transmembrane region" description="Helical" evidence="7">
    <location>
        <begin position="7"/>
        <end position="25"/>
    </location>
</feature>
<dbReference type="InterPro" id="IPR000742">
    <property type="entry name" value="EGF"/>
</dbReference>
<dbReference type="PROSITE" id="PS00022">
    <property type="entry name" value="EGF_1"/>
    <property type="match status" value="1"/>
</dbReference>
<feature type="region of interest" description="Disordered" evidence="6">
    <location>
        <begin position="601"/>
        <end position="658"/>
    </location>
</feature>
<dbReference type="CDD" id="cd00054">
    <property type="entry name" value="EGF_CA"/>
    <property type="match status" value="1"/>
</dbReference>
<dbReference type="SUPFAM" id="SSF57196">
    <property type="entry name" value="EGF/Laminin"/>
    <property type="match status" value="1"/>
</dbReference>